<comment type="similarity">
    <text evidence="4">Belongs to the vezatin family.</text>
</comment>
<dbReference type="InParanoid" id="A0A2J6SLW1"/>
<dbReference type="AlphaFoldDB" id="A0A2J6SLW1"/>
<accession>A0A2J6SLW1</accession>
<dbReference type="GO" id="GO:0005886">
    <property type="term" value="C:plasma membrane"/>
    <property type="evidence" value="ECO:0007669"/>
    <property type="project" value="UniProtKB-SubCell"/>
</dbReference>
<keyword evidence="10" id="KW-0175">Coiled coil</keyword>
<evidence type="ECO:0000259" key="15">
    <source>
        <dbReference type="Pfam" id="PF12632"/>
    </source>
</evidence>
<evidence type="ECO:0000256" key="5">
    <source>
        <dbReference type="ARBA" id="ARBA00018125"/>
    </source>
</evidence>
<evidence type="ECO:0000256" key="12">
    <source>
        <dbReference type="ARBA" id="ARBA00023242"/>
    </source>
</evidence>
<evidence type="ECO:0000313" key="17">
    <source>
        <dbReference type="Proteomes" id="UP000235371"/>
    </source>
</evidence>
<keyword evidence="17" id="KW-1185">Reference proteome</keyword>
<dbReference type="GeneID" id="36589866"/>
<keyword evidence="6" id="KW-1003">Cell membrane</keyword>
<keyword evidence="7 14" id="KW-0812">Transmembrane</keyword>
<evidence type="ECO:0000256" key="8">
    <source>
        <dbReference type="ARBA" id="ARBA00022949"/>
    </source>
</evidence>
<evidence type="ECO:0000256" key="11">
    <source>
        <dbReference type="ARBA" id="ARBA00023136"/>
    </source>
</evidence>
<evidence type="ECO:0000256" key="6">
    <source>
        <dbReference type="ARBA" id="ARBA00022475"/>
    </source>
</evidence>
<dbReference type="Proteomes" id="UP000235371">
    <property type="component" value="Unassembled WGS sequence"/>
</dbReference>
<evidence type="ECO:0000313" key="16">
    <source>
        <dbReference type="EMBL" id="PMD51755.1"/>
    </source>
</evidence>
<dbReference type="GO" id="GO:0017022">
    <property type="term" value="F:myosin binding"/>
    <property type="evidence" value="ECO:0007669"/>
    <property type="project" value="InterPro"/>
</dbReference>
<gene>
    <name evidence="16" type="ORF">K444DRAFT_620845</name>
</gene>
<evidence type="ECO:0000256" key="13">
    <source>
        <dbReference type="SAM" id="MobiDB-lite"/>
    </source>
</evidence>
<feature type="domain" description="Myosin-binding" evidence="15">
    <location>
        <begin position="150"/>
        <end position="431"/>
    </location>
</feature>
<dbReference type="PANTHER" id="PTHR15989:SF5">
    <property type="entry name" value="VEZATIN"/>
    <property type="match status" value="1"/>
</dbReference>
<keyword evidence="12" id="KW-0539">Nucleus</keyword>
<reference evidence="16 17" key="1">
    <citation type="submission" date="2016-04" db="EMBL/GenBank/DDBJ databases">
        <title>A degradative enzymes factory behind the ericoid mycorrhizal symbiosis.</title>
        <authorList>
            <consortium name="DOE Joint Genome Institute"/>
            <person name="Martino E."/>
            <person name="Morin E."/>
            <person name="Grelet G."/>
            <person name="Kuo A."/>
            <person name="Kohler A."/>
            <person name="Daghino S."/>
            <person name="Barry K."/>
            <person name="Choi C."/>
            <person name="Cichocki N."/>
            <person name="Clum A."/>
            <person name="Copeland A."/>
            <person name="Hainaut M."/>
            <person name="Haridas S."/>
            <person name="Labutti K."/>
            <person name="Lindquist E."/>
            <person name="Lipzen A."/>
            <person name="Khouja H.-R."/>
            <person name="Murat C."/>
            <person name="Ohm R."/>
            <person name="Olson A."/>
            <person name="Spatafora J."/>
            <person name="Veneault-Fourrey C."/>
            <person name="Henrissat B."/>
            <person name="Grigoriev I."/>
            <person name="Martin F."/>
            <person name="Perotto S."/>
        </authorList>
    </citation>
    <scope>NUCLEOTIDE SEQUENCE [LARGE SCALE GENOMIC DNA]</scope>
    <source>
        <strain evidence="16 17">E</strain>
    </source>
</reference>
<name>A0A2J6SLW1_9HELO</name>
<protein>
    <recommendedName>
        <fullName evidence="5">Vezatin</fullName>
    </recommendedName>
</protein>
<organism evidence="16 17">
    <name type="scientific">Hyaloscypha bicolor E</name>
    <dbReference type="NCBI Taxonomy" id="1095630"/>
    <lineage>
        <taxon>Eukaryota</taxon>
        <taxon>Fungi</taxon>
        <taxon>Dikarya</taxon>
        <taxon>Ascomycota</taxon>
        <taxon>Pezizomycotina</taxon>
        <taxon>Leotiomycetes</taxon>
        <taxon>Helotiales</taxon>
        <taxon>Hyaloscyphaceae</taxon>
        <taxon>Hyaloscypha</taxon>
        <taxon>Hyaloscypha bicolor</taxon>
    </lineage>
</organism>
<dbReference type="RefSeq" id="XP_024728659.1">
    <property type="nucleotide sequence ID" value="XM_024881789.1"/>
</dbReference>
<feature type="transmembrane region" description="Helical" evidence="14">
    <location>
        <begin position="139"/>
        <end position="160"/>
    </location>
</feature>
<evidence type="ECO:0000256" key="10">
    <source>
        <dbReference type="ARBA" id="ARBA00023054"/>
    </source>
</evidence>
<evidence type="ECO:0000256" key="2">
    <source>
        <dbReference type="ARBA" id="ARBA00004536"/>
    </source>
</evidence>
<evidence type="ECO:0000256" key="7">
    <source>
        <dbReference type="ARBA" id="ARBA00022692"/>
    </source>
</evidence>
<dbReference type="GO" id="GO:0098609">
    <property type="term" value="P:cell-cell adhesion"/>
    <property type="evidence" value="ECO:0007669"/>
    <property type="project" value="InterPro"/>
</dbReference>
<sequence>MEAVVFEDSPLAGYLEGEGGEEAQGIPGREQDASSSSSSPTFAPRGRPTVRARFRNKLPPPLRLAIPRNNTVAALHNTCSEAVNSRLGRADNVRFLEHFRYTIVASQLLSAHSYLGQAVHGQSRDSSLRTLNAPLPGSFTLAGAGVTAVLAFALAWLIHWTRGDGDFVAGRGRRAVFLAVMGVFIVVGYAYIRRQWLQYLRQQTLVEISEFVGTAHDFDTAAAAALTLVQEVELVSRGYRISTPLPPISRLEDRSQTRRCARLRKALRLCLADVIPRYNQACIVLKPFSEEMDLEKYFDIYDVSDTDFSEAMLGYSETEFDDIESVRVLKILAARFHTARKIFLCCLMALDAHGGKPDFLRWSNAVDEIRIVSTVTNEAELRLREILTEEESFPVPPTPKLPLTPGRERWRAQLRKLNSLSSGIRGLQAKLHVLREESDKNLNETEDISELGTNLMIQYDSIGVDLKALMQEWEDGKAALTSNIDRNGRRLSSMSGILSPTTSLGGLTAVEEGGAAEALKLLNGEPRSRSSMDFSSSDAEEVFEAVAIPRQRSTLTRQERISKMKEERVKKDSMKSRAEANTHMLRELESVINMRPRGRTTPAGRITSI</sequence>
<dbReference type="InterPro" id="IPR026858">
    <property type="entry name" value="Vezatin"/>
</dbReference>
<dbReference type="OrthoDB" id="21151at2759"/>
<dbReference type="EMBL" id="KZ613912">
    <property type="protein sequence ID" value="PMD51755.1"/>
    <property type="molecule type" value="Genomic_DNA"/>
</dbReference>
<keyword evidence="11 14" id="KW-0472">Membrane</keyword>
<comment type="subcellular location">
    <subcellularLocation>
        <location evidence="2">Cell junction</location>
        <location evidence="2">Adherens junction</location>
    </subcellularLocation>
    <subcellularLocation>
        <location evidence="3">Cell membrane</location>
        <topology evidence="3">Multi-pass membrane protein</topology>
    </subcellularLocation>
    <subcellularLocation>
        <location evidence="1">Nucleus</location>
    </subcellularLocation>
</comment>
<evidence type="ECO:0000256" key="3">
    <source>
        <dbReference type="ARBA" id="ARBA00004651"/>
    </source>
</evidence>
<dbReference type="GO" id="GO:0005634">
    <property type="term" value="C:nucleus"/>
    <property type="evidence" value="ECO:0007669"/>
    <property type="project" value="UniProtKB-SubCell"/>
</dbReference>
<dbReference type="Pfam" id="PF12632">
    <property type="entry name" value="Vezatin"/>
    <property type="match status" value="1"/>
</dbReference>
<proteinExistence type="inferred from homology"/>
<feature type="region of interest" description="Disordered" evidence="13">
    <location>
        <begin position="1"/>
        <end position="49"/>
    </location>
</feature>
<evidence type="ECO:0000256" key="4">
    <source>
        <dbReference type="ARBA" id="ARBA00007245"/>
    </source>
</evidence>
<keyword evidence="9 14" id="KW-1133">Transmembrane helix</keyword>
<keyword evidence="8" id="KW-0965">Cell junction</keyword>
<evidence type="ECO:0000256" key="1">
    <source>
        <dbReference type="ARBA" id="ARBA00004123"/>
    </source>
</evidence>
<feature type="transmembrane region" description="Helical" evidence="14">
    <location>
        <begin position="172"/>
        <end position="192"/>
    </location>
</feature>
<dbReference type="PANTHER" id="PTHR15989">
    <property type="entry name" value="VEZATIN"/>
    <property type="match status" value="1"/>
</dbReference>
<dbReference type="InterPro" id="IPR026859">
    <property type="entry name" value="Myosin-bd"/>
</dbReference>
<evidence type="ECO:0000256" key="9">
    <source>
        <dbReference type="ARBA" id="ARBA00022989"/>
    </source>
</evidence>
<dbReference type="STRING" id="1095630.A0A2J6SLW1"/>
<evidence type="ECO:0000256" key="14">
    <source>
        <dbReference type="SAM" id="Phobius"/>
    </source>
</evidence>